<dbReference type="Proteomes" id="UP000703269">
    <property type="component" value="Unassembled WGS sequence"/>
</dbReference>
<evidence type="ECO:0000313" key="5">
    <source>
        <dbReference type="EMBL" id="GJE91796.1"/>
    </source>
</evidence>
<sequence>MTSFIIQAHENRELPQSWRDHPECPFCRIITGEASAFKVYEDEKVIAVLDILPLRPGHTLVIPKTHISRVSELPEDFAAATGIAITKVSHALTQALEHTALNVVCNQEYAQAVPHVHYHIIPAPRFDGTSPQAFPRDRVTLALSQQEMHKKEFEAREELDDEDANALLAKIHAKL</sequence>
<dbReference type="Pfam" id="PF01230">
    <property type="entry name" value="HIT"/>
    <property type="match status" value="1"/>
</dbReference>
<name>A0A9P3LDR8_9APHY</name>
<reference evidence="5 6" key="1">
    <citation type="submission" date="2021-08" db="EMBL/GenBank/DDBJ databases">
        <title>Draft Genome Sequence of Phanerochaete sordida strain YK-624.</title>
        <authorList>
            <person name="Mori T."/>
            <person name="Dohra H."/>
            <person name="Suzuki T."/>
            <person name="Kawagishi H."/>
            <person name="Hirai H."/>
        </authorList>
    </citation>
    <scope>NUCLEOTIDE SEQUENCE [LARGE SCALE GENOMIC DNA]</scope>
    <source>
        <strain evidence="5 6">YK-624</strain>
    </source>
</reference>
<dbReference type="GO" id="GO:0003824">
    <property type="term" value="F:catalytic activity"/>
    <property type="evidence" value="ECO:0007669"/>
    <property type="project" value="InterPro"/>
</dbReference>
<dbReference type="EMBL" id="BPQB01000023">
    <property type="protein sequence ID" value="GJE91796.1"/>
    <property type="molecule type" value="Genomic_DNA"/>
</dbReference>
<feature type="domain" description="HIT" evidence="4">
    <location>
        <begin position="25"/>
        <end position="130"/>
    </location>
</feature>
<comment type="caution">
    <text evidence="5">The sequence shown here is derived from an EMBL/GenBank/DDBJ whole genome shotgun (WGS) entry which is preliminary data.</text>
</comment>
<dbReference type="GO" id="GO:0009117">
    <property type="term" value="P:nucleotide metabolic process"/>
    <property type="evidence" value="ECO:0007669"/>
    <property type="project" value="TreeGrafter"/>
</dbReference>
<dbReference type="InterPro" id="IPR011146">
    <property type="entry name" value="HIT-like"/>
</dbReference>
<evidence type="ECO:0000256" key="3">
    <source>
        <dbReference type="PROSITE-ProRule" id="PRU00464"/>
    </source>
</evidence>
<dbReference type="PRINTS" id="PR00332">
    <property type="entry name" value="HISTRIAD"/>
</dbReference>
<evidence type="ECO:0000313" key="6">
    <source>
        <dbReference type="Proteomes" id="UP000703269"/>
    </source>
</evidence>
<accession>A0A9P3LDR8</accession>
<evidence type="ECO:0000256" key="2">
    <source>
        <dbReference type="PIRSR" id="PIRSR601310-3"/>
    </source>
</evidence>
<dbReference type="PROSITE" id="PS51084">
    <property type="entry name" value="HIT_2"/>
    <property type="match status" value="1"/>
</dbReference>
<dbReference type="InterPro" id="IPR001310">
    <property type="entry name" value="Histidine_triad_HIT"/>
</dbReference>
<protein>
    <submittedName>
        <fullName evidence="5">HIT-like protein</fullName>
    </submittedName>
</protein>
<proteinExistence type="predicted"/>
<keyword evidence="6" id="KW-1185">Reference proteome</keyword>
<dbReference type="PANTHER" id="PTHR46648">
    <property type="entry name" value="HIT FAMILY PROTEIN 1"/>
    <property type="match status" value="1"/>
</dbReference>
<dbReference type="AlphaFoldDB" id="A0A9P3LDR8"/>
<gene>
    <name evidence="5" type="ORF">PsYK624_079470</name>
</gene>
<evidence type="ECO:0000256" key="1">
    <source>
        <dbReference type="PIRSR" id="PIRSR601310-1"/>
    </source>
</evidence>
<dbReference type="Gene3D" id="3.30.428.10">
    <property type="entry name" value="HIT-like"/>
    <property type="match status" value="1"/>
</dbReference>
<organism evidence="5 6">
    <name type="scientific">Phanerochaete sordida</name>
    <dbReference type="NCBI Taxonomy" id="48140"/>
    <lineage>
        <taxon>Eukaryota</taxon>
        <taxon>Fungi</taxon>
        <taxon>Dikarya</taxon>
        <taxon>Basidiomycota</taxon>
        <taxon>Agaricomycotina</taxon>
        <taxon>Agaricomycetes</taxon>
        <taxon>Polyporales</taxon>
        <taxon>Phanerochaetaceae</taxon>
        <taxon>Phanerochaete</taxon>
    </lineage>
</organism>
<dbReference type="PANTHER" id="PTHR46648:SF1">
    <property type="entry name" value="ADENOSINE 5'-MONOPHOSPHORAMIDASE HNT1"/>
    <property type="match status" value="1"/>
</dbReference>
<feature type="active site" description="Tele-AMP-histidine intermediate" evidence="1">
    <location>
        <position position="117"/>
    </location>
</feature>
<evidence type="ECO:0000259" key="4">
    <source>
        <dbReference type="PROSITE" id="PS51084"/>
    </source>
</evidence>
<dbReference type="SUPFAM" id="SSF54197">
    <property type="entry name" value="HIT-like"/>
    <property type="match status" value="1"/>
</dbReference>
<dbReference type="InterPro" id="IPR036265">
    <property type="entry name" value="HIT-like_sf"/>
</dbReference>
<feature type="short sequence motif" description="Histidine triad motif" evidence="2 3">
    <location>
        <begin position="115"/>
        <end position="119"/>
    </location>
</feature>
<dbReference type="OrthoDB" id="672793at2759"/>